<accession>A0ACC1S1G9</accession>
<sequence>MNLRSYLKLYACLASLTSKTAFAGVIAPRDSPVLPGLWADPNIVVVDRTYYLYCTTDGFDGWSGNEFYWWKSSDLVSWTRGEEPFLVLDGENGNVPWGDWQCPGAPTFAARGGKYYFYHSGNNPSVSEGHKSIGAAVADHPEGPWTAQSKPMIAGTKDEPITSNQAIDPAAFQDPETGKWYLYWGNGVPIVAELEDDMVSLKAGTWHKIEGLVNFREGLFVNYRDGIYHLTYSIDDTGSENYRVGYAIASNPLGPWTYQRVILEKRPDLGILGTGHNSVLNVPGTDDWYMAYHRFKIPGGGGFRRETTIDKLFIDKDTGLFLPVEPTLESVDPQVVPSLDY</sequence>
<proteinExistence type="predicted"/>
<dbReference type="EMBL" id="JANRMS010001207">
    <property type="protein sequence ID" value="KAJ3530137.1"/>
    <property type="molecule type" value="Genomic_DNA"/>
</dbReference>
<dbReference type="Proteomes" id="UP001148629">
    <property type="component" value="Unassembled WGS sequence"/>
</dbReference>
<comment type="caution">
    <text evidence="1">The sequence shown here is derived from an EMBL/GenBank/DDBJ whole genome shotgun (WGS) entry which is preliminary data.</text>
</comment>
<keyword evidence="2" id="KW-1185">Reference proteome</keyword>
<gene>
    <name evidence="1" type="ORF">NM208_g9460</name>
</gene>
<organism evidence="1 2">
    <name type="scientific">Fusarium decemcellulare</name>
    <dbReference type="NCBI Taxonomy" id="57161"/>
    <lineage>
        <taxon>Eukaryota</taxon>
        <taxon>Fungi</taxon>
        <taxon>Dikarya</taxon>
        <taxon>Ascomycota</taxon>
        <taxon>Pezizomycotina</taxon>
        <taxon>Sordariomycetes</taxon>
        <taxon>Hypocreomycetidae</taxon>
        <taxon>Hypocreales</taxon>
        <taxon>Nectriaceae</taxon>
        <taxon>Fusarium</taxon>
        <taxon>Fusarium decemcellulare species complex</taxon>
    </lineage>
</organism>
<name>A0ACC1S1G9_9HYPO</name>
<evidence type="ECO:0000313" key="2">
    <source>
        <dbReference type="Proteomes" id="UP001148629"/>
    </source>
</evidence>
<reference evidence="1" key="1">
    <citation type="submission" date="2022-08" db="EMBL/GenBank/DDBJ databases">
        <title>Genome Sequence of Fusarium decemcellulare.</title>
        <authorList>
            <person name="Buettner E."/>
        </authorList>
    </citation>
    <scope>NUCLEOTIDE SEQUENCE</scope>
    <source>
        <strain evidence="1">Babe19</strain>
    </source>
</reference>
<protein>
    <submittedName>
        <fullName evidence="1">Uncharacterized protein</fullName>
    </submittedName>
</protein>
<evidence type="ECO:0000313" key="1">
    <source>
        <dbReference type="EMBL" id="KAJ3530137.1"/>
    </source>
</evidence>